<sequence>MVHLSNQPIRDLGDFKKFQCNDAWKLGRRMRDDMPGLHSIMVLRLQVNGIANLVAKTFFGKEYFELNNQLDPFLDESRAYEHILRNCPPSKLSYFPTYFGVILNLTRDKYPKSYALRPRAIVLERVGPDTCSWRILGTLPSRKYDLFDDFVAKICELPLSCFEKEWYISLSIDRLQRLAAMHDIGIIHRDICDEHFRLPHDFYDTVLYDFSHSYIINSPWPYVKRPKPWAELIRVEQNEVMGVVLGRAKRSEFRTHIATTLNMNLTTVMNFCSQELEDAKNTLEMISLKTRHRPDTFTHPSLASIFPFLESIRPKNSPAWHITRARLLPDYDSAWFLHTPTTGKQIELISLSGVERFELDVDTMAQEKSSYVLVLIPRSWNLEDHKQRLFSCAGLVANKGWGPIILKEEFEQLDS</sequence>
<dbReference type="SUPFAM" id="SSF56112">
    <property type="entry name" value="Protein kinase-like (PK-like)"/>
    <property type="match status" value="1"/>
</dbReference>
<organism evidence="1 2">
    <name type="scientific">Aspergillus coremiiformis</name>
    <dbReference type="NCBI Taxonomy" id="138285"/>
    <lineage>
        <taxon>Eukaryota</taxon>
        <taxon>Fungi</taxon>
        <taxon>Dikarya</taxon>
        <taxon>Ascomycota</taxon>
        <taxon>Pezizomycotina</taxon>
        <taxon>Eurotiomycetes</taxon>
        <taxon>Eurotiomycetidae</taxon>
        <taxon>Eurotiales</taxon>
        <taxon>Aspergillaceae</taxon>
        <taxon>Aspergillus</taxon>
        <taxon>Aspergillus subgen. Circumdati</taxon>
    </lineage>
</organism>
<evidence type="ECO:0000313" key="1">
    <source>
        <dbReference type="EMBL" id="KAE8356454.1"/>
    </source>
</evidence>
<accession>A0A5N6ZFJ9</accession>
<name>A0A5N6ZFJ9_9EURO</name>
<reference evidence="2" key="1">
    <citation type="submission" date="2019-04" db="EMBL/GenBank/DDBJ databases">
        <title>Friends and foes A comparative genomics studyof 23 Aspergillus species from section Flavi.</title>
        <authorList>
            <consortium name="DOE Joint Genome Institute"/>
            <person name="Kjaerbolling I."/>
            <person name="Vesth T."/>
            <person name="Frisvad J.C."/>
            <person name="Nybo J.L."/>
            <person name="Theobald S."/>
            <person name="Kildgaard S."/>
            <person name="Isbrandt T."/>
            <person name="Kuo A."/>
            <person name="Sato A."/>
            <person name="Lyhne E.K."/>
            <person name="Kogle M.E."/>
            <person name="Wiebenga A."/>
            <person name="Kun R.S."/>
            <person name="Lubbers R.J."/>
            <person name="Makela M.R."/>
            <person name="Barry K."/>
            <person name="Chovatia M."/>
            <person name="Clum A."/>
            <person name="Daum C."/>
            <person name="Haridas S."/>
            <person name="He G."/>
            <person name="LaButti K."/>
            <person name="Lipzen A."/>
            <person name="Mondo S."/>
            <person name="Riley R."/>
            <person name="Salamov A."/>
            <person name="Simmons B.A."/>
            <person name="Magnuson J.K."/>
            <person name="Henrissat B."/>
            <person name="Mortensen U.H."/>
            <person name="Larsen T.O."/>
            <person name="Devries R.P."/>
            <person name="Grigoriev I.V."/>
            <person name="Machida M."/>
            <person name="Baker S.E."/>
            <person name="Andersen M.R."/>
        </authorList>
    </citation>
    <scope>NUCLEOTIDE SEQUENCE [LARGE SCALE GENOMIC DNA]</scope>
    <source>
        <strain evidence="2">CBS 553.77</strain>
    </source>
</reference>
<protein>
    <recommendedName>
        <fullName evidence="3">Protein kinase domain-containing protein</fullName>
    </recommendedName>
</protein>
<proteinExistence type="predicted"/>
<dbReference type="Proteomes" id="UP000327118">
    <property type="component" value="Unassembled WGS sequence"/>
</dbReference>
<gene>
    <name evidence="1" type="ORF">BDV28DRAFT_154634</name>
</gene>
<evidence type="ECO:0000313" key="2">
    <source>
        <dbReference type="Proteomes" id="UP000327118"/>
    </source>
</evidence>
<dbReference type="EMBL" id="ML739038">
    <property type="protein sequence ID" value="KAE8356454.1"/>
    <property type="molecule type" value="Genomic_DNA"/>
</dbReference>
<keyword evidence="2" id="KW-1185">Reference proteome</keyword>
<dbReference type="InterPro" id="IPR011009">
    <property type="entry name" value="Kinase-like_dom_sf"/>
</dbReference>
<dbReference type="AlphaFoldDB" id="A0A5N6ZFJ9"/>
<dbReference type="OrthoDB" id="4138941at2759"/>
<evidence type="ECO:0008006" key="3">
    <source>
        <dbReference type="Google" id="ProtNLM"/>
    </source>
</evidence>